<evidence type="ECO:0000259" key="1">
    <source>
        <dbReference type="PROSITE" id="PS51704"/>
    </source>
</evidence>
<dbReference type="PROSITE" id="PS51704">
    <property type="entry name" value="GP_PDE"/>
    <property type="match status" value="1"/>
</dbReference>
<dbReference type="Gene3D" id="3.20.20.190">
    <property type="entry name" value="Phosphatidylinositol (PI) phosphodiesterase"/>
    <property type="match status" value="1"/>
</dbReference>
<gene>
    <name evidence="2" type="ORF">SAMN05216258_103123</name>
</gene>
<keyword evidence="3" id="KW-1185">Reference proteome</keyword>
<dbReference type="GO" id="GO:0008081">
    <property type="term" value="F:phosphoric diester hydrolase activity"/>
    <property type="evidence" value="ECO:0007669"/>
    <property type="project" value="InterPro"/>
</dbReference>
<name>A0A1I3E1R5_9RHOB</name>
<dbReference type="SUPFAM" id="SSF51695">
    <property type="entry name" value="PLC-like phosphodiesterases"/>
    <property type="match status" value="1"/>
</dbReference>
<dbReference type="AlphaFoldDB" id="A0A1I3E1R5"/>
<dbReference type="EMBL" id="FOQH01000003">
    <property type="protein sequence ID" value="SFH92631.1"/>
    <property type="molecule type" value="Genomic_DNA"/>
</dbReference>
<dbReference type="Proteomes" id="UP000199377">
    <property type="component" value="Unassembled WGS sequence"/>
</dbReference>
<reference evidence="2 3" key="1">
    <citation type="submission" date="2016-10" db="EMBL/GenBank/DDBJ databases">
        <authorList>
            <person name="de Groot N.N."/>
        </authorList>
    </citation>
    <scope>NUCLEOTIDE SEQUENCE [LARGE SCALE GENOMIC DNA]</scope>
    <source>
        <strain evidence="2 3">CGMCC 1.11030</strain>
    </source>
</reference>
<sequence>MPSLPAGFLDRAIAHRGLHDRAAGVIENSLPAIRAAAAAGYGCEIDLQISADGEAMCFHDDELDRLTAASGPVRARRAAELGTLALTGAAPEARIPSFAQALEAAGRAPLLVEIKRQHDAVGVGPLEARAAELIEGHLAAGGGPVAVMSFDPRAVAWFHDHASAIPRGLVSMDWDRDPDGEGLAPAARADLSAMASFETSGCSFCSYRWRDLPTGRTRALRAAGLPVLCWTTRSPQEDAAARPHVDNVTFEGYRP</sequence>
<dbReference type="InterPro" id="IPR017946">
    <property type="entry name" value="PLC-like_Pdiesterase_TIM-brl"/>
</dbReference>
<dbReference type="InterPro" id="IPR030395">
    <property type="entry name" value="GP_PDE_dom"/>
</dbReference>
<dbReference type="RefSeq" id="WP_092858926.1">
    <property type="nucleotide sequence ID" value="NZ_FOQH01000003.1"/>
</dbReference>
<dbReference type="PANTHER" id="PTHR46211:SF1">
    <property type="entry name" value="GLYCEROPHOSPHODIESTER PHOSPHODIESTERASE, CYTOPLASMIC"/>
    <property type="match status" value="1"/>
</dbReference>
<dbReference type="PANTHER" id="PTHR46211">
    <property type="entry name" value="GLYCEROPHOSPHORYL DIESTER PHOSPHODIESTERASE"/>
    <property type="match status" value="1"/>
</dbReference>
<evidence type="ECO:0000313" key="2">
    <source>
        <dbReference type="EMBL" id="SFH92631.1"/>
    </source>
</evidence>
<feature type="domain" description="GP-PDE" evidence="1">
    <location>
        <begin position="10"/>
        <end position="255"/>
    </location>
</feature>
<evidence type="ECO:0000313" key="3">
    <source>
        <dbReference type="Proteomes" id="UP000199377"/>
    </source>
</evidence>
<dbReference type="GO" id="GO:0006629">
    <property type="term" value="P:lipid metabolic process"/>
    <property type="evidence" value="ECO:0007669"/>
    <property type="project" value="InterPro"/>
</dbReference>
<dbReference type="Pfam" id="PF03009">
    <property type="entry name" value="GDPD"/>
    <property type="match status" value="1"/>
</dbReference>
<organism evidence="2 3">
    <name type="scientific">Albimonas pacifica</name>
    <dbReference type="NCBI Taxonomy" id="1114924"/>
    <lineage>
        <taxon>Bacteria</taxon>
        <taxon>Pseudomonadati</taxon>
        <taxon>Pseudomonadota</taxon>
        <taxon>Alphaproteobacteria</taxon>
        <taxon>Rhodobacterales</taxon>
        <taxon>Paracoccaceae</taxon>
        <taxon>Albimonas</taxon>
    </lineage>
</organism>
<dbReference type="OrthoDB" id="384721at2"/>
<proteinExistence type="predicted"/>
<accession>A0A1I3E1R5</accession>
<protein>
    <submittedName>
        <fullName evidence="2">Glycerophosphoryl diester phosphodiesterase</fullName>
    </submittedName>
</protein>
<dbReference type="STRING" id="1114924.SAMN05216258_103123"/>